<keyword evidence="1" id="KW-0812">Transmembrane</keyword>
<evidence type="ECO:0000313" key="3">
    <source>
        <dbReference type="Proteomes" id="UP001221597"/>
    </source>
</evidence>
<dbReference type="Proteomes" id="UP001221597">
    <property type="component" value="Chromosome"/>
</dbReference>
<proteinExistence type="predicted"/>
<name>A0ABY8J196_9BACI</name>
<sequence length="65" mass="6961">MNRKTKSIIGLIGSLIVCLFGSYRLVVEAPYTESLLIVPIAFAVTGFIGIIGNAGNLKKINNNSH</sequence>
<feature type="transmembrane region" description="Helical" evidence="1">
    <location>
        <begin position="34"/>
        <end position="55"/>
    </location>
</feature>
<protein>
    <submittedName>
        <fullName evidence="2">Uncharacterized protein</fullName>
    </submittedName>
</protein>
<evidence type="ECO:0000256" key="1">
    <source>
        <dbReference type="SAM" id="Phobius"/>
    </source>
</evidence>
<keyword evidence="1" id="KW-0472">Membrane</keyword>
<keyword evidence="3" id="KW-1185">Reference proteome</keyword>
<dbReference type="EMBL" id="CP121671">
    <property type="protein sequence ID" value="WFT76273.1"/>
    <property type="molecule type" value="Genomic_DNA"/>
</dbReference>
<organism evidence="2 3">
    <name type="scientific">Halobacillus naozhouensis</name>
    <dbReference type="NCBI Taxonomy" id="554880"/>
    <lineage>
        <taxon>Bacteria</taxon>
        <taxon>Bacillati</taxon>
        <taxon>Bacillota</taxon>
        <taxon>Bacilli</taxon>
        <taxon>Bacillales</taxon>
        <taxon>Bacillaceae</taxon>
        <taxon>Halobacillus</taxon>
    </lineage>
</organism>
<dbReference type="RefSeq" id="WP_283078227.1">
    <property type="nucleotide sequence ID" value="NZ_CP121671.1"/>
</dbReference>
<evidence type="ECO:0000313" key="2">
    <source>
        <dbReference type="EMBL" id="WFT76273.1"/>
    </source>
</evidence>
<gene>
    <name evidence="2" type="ORF">P9989_07885</name>
</gene>
<accession>A0ABY8J196</accession>
<reference evidence="2 3" key="1">
    <citation type="submission" date="2023-04" db="EMBL/GenBank/DDBJ databases">
        <title>Genome sequence of Halobacillus naozhouensis KACC 21980.</title>
        <authorList>
            <person name="Kim S."/>
            <person name="Heo J."/>
            <person name="Kwon S.-W."/>
        </authorList>
    </citation>
    <scope>NUCLEOTIDE SEQUENCE [LARGE SCALE GENOMIC DNA]</scope>
    <source>
        <strain evidence="2 3">KCTC 13234</strain>
    </source>
</reference>
<keyword evidence="1" id="KW-1133">Transmembrane helix</keyword>